<feature type="transmembrane region" description="Helical" evidence="2">
    <location>
        <begin position="107"/>
        <end position="137"/>
    </location>
</feature>
<evidence type="ECO:0000256" key="2">
    <source>
        <dbReference type="SAM" id="Phobius"/>
    </source>
</evidence>
<evidence type="ECO:0000313" key="3">
    <source>
        <dbReference type="EMBL" id="GAA0243182.1"/>
    </source>
</evidence>
<feature type="compositionally biased region" description="Basic and acidic residues" evidence="1">
    <location>
        <begin position="1"/>
        <end position="11"/>
    </location>
</feature>
<gene>
    <name evidence="3" type="ORF">GCM10009539_30770</name>
</gene>
<evidence type="ECO:0000256" key="1">
    <source>
        <dbReference type="SAM" id="MobiDB-lite"/>
    </source>
</evidence>
<organism evidence="3 4">
    <name type="scientific">Cryptosporangium japonicum</name>
    <dbReference type="NCBI Taxonomy" id="80872"/>
    <lineage>
        <taxon>Bacteria</taxon>
        <taxon>Bacillati</taxon>
        <taxon>Actinomycetota</taxon>
        <taxon>Actinomycetes</taxon>
        <taxon>Cryptosporangiales</taxon>
        <taxon>Cryptosporangiaceae</taxon>
        <taxon>Cryptosporangium</taxon>
    </lineage>
</organism>
<dbReference type="EMBL" id="BAAAGX010000011">
    <property type="protein sequence ID" value="GAA0243182.1"/>
    <property type="molecule type" value="Genomic_DNA"/>
</dbReference>
<reference evidence="4" key="1">
    <citation type="journal article" date="2019" name="Int. J. Syst. Evol. Microbiol.">
        <title>The Global Catalogue of Microorganisms (GCM) 10K type strain sequencing project: providing services to taxonomists for standard genome sequencing and annotation.</title>
        <authorList>
            <consortium name="The Broad Institute Genomics Platform"/>
            <consortium name="The Broad Institute Genome Sequencing Center for Infectious Disease"/>
            <person name="Wu L."/>
            <person name="Ma J."/>
        </authorList>
    </citation>
    <scope>NUCLEOTIDE SEQUENCE [LARGE SCALE GENOMIC DNA]</scope>
    <source>
        <strain evidence="4">JCM 10425</strain>
    </source>
</reference>
<protein>
    <submittedName>
        <fullName evidence="3">DoxX family membrane protein</fullName>
    </submittedName>
</protein>
<sequence length="194" mass="20110">MATTHGPERTRRAPNLHAPIRFPEPADDTAAAAPGPAARVALAATRIVVGWTFLWAFVDKLLGLGHATPAGQGWLDGGSPTLGFLSGTTGPFAGIYHDLAGTAFANWAFMLGLLGIGVAMTLGIGMRIAGVSGALLYVLMWTASLPTTTNPVTDDHVLGALIVAVLALLGAGRYFGLGGWWRGTALVTRLPWLA</sequence>
<comment type="caution">
    <text evidence="3">The sequence shown here is derived from an EMBL/GenBank/DDBJ whole genome shotgun (WGS) entry which is preliminary data.</text>
</comment>
<keyword evidence="4" id="KW-1185">Reference proteome</keyword>
<feature type="region of interest" description="Disordered" evidence="1">
    <location>
        <begin position="1"/>
        <end position="30"/>
    </location>
</feature>
<feature type="transmembrane region" description="Helical" evidence="2">
    <location>
        <begin position="157"/>
        <end position="176"/>
    </location>
</feature>
<keyword evidence="2" id="KW-0812">Transmembrane</keyword>
<dbReference type="Proteomes" id="UP001500967">
    <property type="component" value="Unassembled WGS sequence"/>
</dbReference>
<keyword evidence="2" id="KW-0472">Membrane</keyword>
<evidence type="ECO:0000313" key="4">
    <source>
        <dbReference type="Proteomes" id="UP001500967"/>
    </source>
</evidence>
<proteinExistence type="predicted"/>
<name>A0ABP3DY91_9ACTN</name>
<keyword evidence="2" id="KW-1133">Transmembrane helix</keyword>
<accession>A0ABP3DY91</accession>
<dbReference type="RefSeq" id="WP_344649508.1">
    <property type="nucleotide sequence ID" value="NZ_BAAAGX010000011.1"/>
</dbReference>